<protein>
    <submittedName>
        <fullName evidence="2">Uncharacterized protein</fullName>
    </submittedName>
</protein>
<comment type="caution">
    <text evidence="2">The sequence shown here is derived from an EMBL/GenBank/DDBJ whole genome shotgun (WGS) entry which is preliminary data.</text>
</comment>
<reference evidence="2" key="2">
    <citation type="submission" date="2023-05" db="EMBL/GenBank/DDBJ databases">
        <authorList>
            <consortium name="Lawrence Berkeley National Laboratory"/>
            <person name="Steindorff A."/>
            <person name="Hensen N."/>
            <person name="Bonometti L."/>
            <person name="Westerberg I."/>
            <person name="Brannstrom I.O."/>
            <person name="Guillou S."/>
            <person name="Cros-Aarteil S."/>
            <person name="Calhoun S."/>
            <person name="Haridas S."/>
            <person name="Kuo A."/>
            <person name="Mondo S."/>
            <person name="Pangilinan J."/>
            <person name="Riley R."/>
            <person name="Labutti K."/>
            <person name="Andreopoulos B."/>
            <person name="Lipzen A."/>
            <person name="Chen C."/>
            <person name="Yanf M."/>
            <person name="Daum C."/>
            <person name="Ng V."/>
            <person name="Clum A."/>
            <person name="Ohm R."/>
            <person name="Martin F."/>
            <person name="Silar P."/>
            <person name="Natvig D."/>
            <person name="Lalanne C."/>
            <person name="Gautier V."/>
            <person name="Ament-Velasquez S.L."/>
            <person name="Kruys A."/>
            <person name="Hutchinson M.I."/>
            <person name="Powell A.J."/>
            <person name="Barry K."/>
            <person name="Miller A.N."/>
            <person name="Grigoriev I.V."/>
            <person name="Debuchy R."/>
            <person name="Gladieux P."/>
            <person name="Thoren M.H."/>
            <person name="Johannesson H."/>
        </authorList>
    </citation>
    <scope>NUCLEOTIDE SEQUENCE</scope>
    <source>
        <strain evidence="2">CBS 990.96</strain>
    </source>
</reference>
<gene>
    <name evidence="2" type="ORF">QBC38DRAFT_446494</name>
</gene>
<proteinExistence type="predicted"/>
<evidence type="ECO:0000256" key="1">
    <source>
        <dbReference type="SAM" id="MobiDB-lite"/>
    </source>
</evidence>
<dbReference type="Proteomes" id="UP001301958">
    <property type="component" value="Unassembled WGS sequence"/>
</dbReference>
<name>A0AAN7GX85_9PEZI</name>
<sequence length="285" mass="32353">MPTAKSLILICPFYVWDPITYHSCCRKKLRHNSDLRTHFHRCHAQPVFCPVCKVIFKGKEANVNRNAHIKDRRCYQSLNPDPAGLTGDHFDLIGQKKELSPFRQMNLQARQWYAIWDICFPGAAFPSPDSICHEGALGARQNPHSPQAAPLDGQSTRNVNSPDDFSHVPKATLNSPNTRKEAHPSPFNASSLVYRGPQANTQQPQPNTTNFEVRPVPVDNTKNIWAPFVYPYDLTMNNDYGLEPQLQQDTVPFDFEFGIYGYGLEFPVADPKCGSSYGQNLYDRW</sequence>
<evidence type="ECO:0000313" key="2">
    <source>
        <dbReference type="EMBL" id="KAK4224375.1"/>
    </source>
</evidence>
<feature type="compositionally biased region" description="Polar residues" evidence="1">
    <location>
        <begin position="153"/>
        <end position="163"/>
    </location>
</feature>
<keyword evidence="3" id="KW-1185">Reference proteome</keyword>
<reference evidence="2" key="1">
    <citation type="journal article" date="2023" name="Mol. Phylogenet. Evol.">
        <title>Genome-scale phylogeny and comparative genomics of the fungal order Sordariales.</title>
        <authorList>
            <person name="Hensen N."/>
            <person name="Bonometti L."/>
            <person name="Westerberg I."/>
            <person name="Brannstrom I.O."/>
            <person name="Guillou S."/>
            <person name="Cros-Aarteil S."/>
            <person name="Calhoun S."/>
            <person name="Haridas S."/>
            <person name="Kuo A."/>
            <person name="Mondo S."/>
            <person name="Pangilinan J."/>
            <person name="Riley R."/>
            <person name="LaButti K."/>
            <person name="Andreopoulos B."/>
            <person name="Lipzen A."/>
            <person name="Chen C."/>
            <person name="Yan M."/>
            <person name="Daum C."/>
            <person name="Ng V."/>
            <person name="Clum A."/>
            <person name="Steindorff A."/>
            <person name="Ohm R.A."/>
            <person name="Martin F."/>
            <person name="Silar P."/>
            <person name="Natvig D.O."/>
            <person name="Lalanne C."/>
            <person name="Gautier V."/>
            <person name="Ament-Velasquez S.L."/>
            <person name="Kruys A."/>
            <person name="Hutchinson M.I."/>
            <person name="Powell A.J."/>
            <person name="Barry K."/>
            <person name="Miller A.N."/>
            <person name="Grigoriev I.V."/>
            <person name="Debuchy R."/>
            <person name="Gladieux P."/>
            <person name="Hiltunen Thoren M."/>
            <person name="Johannesson H."/>
        </authorList>
    </citation>
    <scope>NUCLEOTIDE SEQUENCE</scope>
    <source>
        <strain evidence="2">CBS 990.96</strain>
    </source>
</reference>
<evidence type="ECO:0000313" key="3">
    <source>
        <dbReference type="Proteomes" id="UP001301958"/>
    </source>
</evidence>
<feature type="region of interest" description="Disordered" evidence="1">
    <location>
        <begin position="135"/>
        <end position="188"/>
    </location>
</feature>
<dbReference type="AlphaFoldDB" id="A0AAN7GX85"/>
<dbReference type="EMBL" id="MU865394">
    <property type="protein sequence ID" value="KAK4224375.1"/>
    <property type="molecule type" value="Genomic_DNA"/>
</dbReference>
<organism evidence="2 3">
    <name type="scientific">Podospora fimiseda</name>
    <dbReference type="NCBI Taxonomy" id="252190"/>
    <lineage>
        <taxon>Eukaryota</taxon>
        <taxon>Fungi</taxon>
        <taxon>Dikarya</taxon>
        <taxon>Ascomycota</taxon>
        <taxon>Pezizomycotina</taxon>
        <taxon>Sordariomycetes</taxon>
        <taxon>Sordariomycetidae</taxon>
        <taxon>Sordariales</taxon>
        <taxon>Podosporaceae</taxon>
        <taxon>Podospora</taxon>
    </lineage>
</organism>
<accession>A0AAN7GX85</accession>